<proteinExistence type="predicted"/>
<feature type="chain" id="PRO_5046652887" evidence="1">
    <location>
        <begin position="21"/>
        <end position="99"/>
    </location>
</feature>
<dbReference type="Proteomes" id="UP001055102">
    <property type="component" value="Unassembled WGS sequence"/>
</dbReference>
<dbReference type="RefSeq" id="WP_238278934.1">
    <property type="nucleotide sequence ID" value="NZ_BPQR01000094.1"/>
</dbReference>
<name>A0ABQ4T0C6_9HYPH</name>
<gene>
    <name evidence="2" type="ORF">AOPFMNJM_4213</name>
</gene>
<sequence length="99" mass="10964">MLRSVLASLLGLAAAMPAGAQTRLPLSRMLCADAIELVKREGDVVLPIGRGTPQRFVRDRSFCAFGEVAELRFVPARDNPECPVGYGCREPGFEEWDWR</sequence>
<comment type="caution">
    <text evidence="2">The sequence shown here is derived from an EMBL/GenBank/DDBJ whole genome shotgun (WGS) entry which is preliminary data.</text>
</comment>
<organism evidence="2 3">
    <name type="scientific">Methylobacterium jeotgali</name>
    <dbReference type="NCBI Taxonomy" id="381630"/>
    <lineage>
        <taxon>Bacteria</taxon>
        <taxon>Pseudomonadati</taxon>
        <taxon>Pseudomonadota</taxon>
        <taxon>Alphaproteobacteria</taxon>
        <taxon>Hyphomicrobiales</taxon>
        <taxon>Methylobacteriaceae</taxon>
        <taxon>Methylobacterium</taxon>
    </lineage>
</organism>
<accession>A0ABQ4T0C6</accession>
<reference evidence="2" key="2">
    <citation type="submission" date="2021-08" db="EMBL/GenBank/DDBJ databases">
        <authorList>
            <person name="Tani A."/>
            <person name="Ola A."/>
            <person name="Ogura Y."/>
            <person name="Katsura K."/>
            <person name="Hayashi T."/>
        </authorList>
    </citation>
    <scope>NUCLEOTIDE SEQUENCE</scope>
    <source>
        <strain evidence="2">LMG 23639</strain>
    </source>
</reference>
<keyword evidence="1" id="KW-0732">Signal</keyword>
<evidence type="ECO:0000313" key="2">
    <source>
        <dbReference type="EMBL" id="GJE08867.1"/>
    </source>
</evidence>
<keyword evidence="3" id="KW-1185">Reference proteome</keyword>
<evidence type="ECO:0000313" key="3">
    <source>
        <dbReference type="Proteomes" id="UP001055102"/>
    </source>
</evidence>
<reference evidence="2" key="1">
    <citation type="journal article" date="2021" name="Front. Microbiol.">
        <title>Comprehensive Comparative Genomics and Phenotyping of Methylobacterium Species.</title>
        <authorList>
            <person name="Alessa O."/>
            <person name="Ogura Y."/>
            <person name="Fujitani Y."/>
            <person name="Takami H."/>
            <person name="Hayashi T."/>
            <person name="Sahin N."/>
            <person name="Tani A."/>
        </authorList>
    </citation>
    <scope>NUCLEOTIDE SEQUENCE</scope>
    <source>
        <strain evidence="2">LMG 23639</strain>
    </source>
</reference>
<dbReference type="EMBL" id="BPQR01000094">
    <property type="protein sequence ID" value="GJE08867.1"/>
    <property type="molecule type" value="Genomic_DNA"/>
</dbReference>
<feature type="signal peptide" evidence="1">
    <location>
        <begin position="1"/>
        <end position="20"/>
    </location>
</feature>
<protein>
    <submittedName>
        <fullName evidence="2">Uncharacterized protein</fullName>
    </submittedName>
</protein>
<evidence type="ECO:0000256" key="1">
    <source>
        <dbReference type="SAM" id="SignalP"/>
    </source>
</evidence>